<feature type="compositionally biased region" description="Polar residues" evidence="7">
    <location>
        <begin position="214"/>
        <end position="232"/>
    </location>
</feature>
<dbReference type="GO" id="GO:0005856">
    <property type="term" value="C:cytoskeleton"/>
    <property type="evidence" value="ECO:0007669"/>
    <property type="project" value="UniProtKB-SubCell"/>
</dbReference>
<protein>
    <recommendedName>
        <fullName evidence="8">Transforming acidic coiled-coil-containing protein C-terminal domain-containing protein</fullName>
    </recommendedName>
</protein>
<evidence type="ECO:0000256" key="5">
    <source>
        <dbReference type="ARBA" id="ARBA00023212"/>
    </source>
</evidence>
<feature type="region of interest" description="Disordered" evidence="7">
    <location>
        <begin position="335"/>
        <end position="417"/>
    </location>
</feature>
<evidence type="ECO:0000256" key="7">
    <source>
        <dbReference type="SAM" id="MobiDB-lite"/>
    </source>
</evidence>
<feature type="domain" description="Transforming acidic coiled-coil-containing protein C-terminal" evidence="8">
    <location>
        <begin position="877"/>
        <end position="1060"/>
    </location>
</feature>
<feature type="compositionally biased region" description="Polar residues" evidence="7">
    <location>
        <begin position="479"/>
        <end position="489"/>
    </location>
</feature>
<name>A0A9P3M0H1_9FUNG</name>
<evidence type="ECO:0000256" key="6">
    <source>
        <dbReference type="SAM" id="Coils"/>
    </source>
</evidence>
<feature type="compositionally biased region" description="Polar residues" evidence="7">
    <location>
        <begin position="688"/>
        <end position="710"/>
    </location>
</feature>
<feature type="compositionally biased region" description="Basic and acidic residues" evidence="7">
    <location>
        <begin position="139"/>
        <end position="153"/>
    </location>
</feature>
<gene>
    <name evidence="9" type="ORF">EMPS_09319</name>
</gene>
<evidence type="ECO:0000256" key="1">
    <source>
        <dbReference type="ARBA" id="ARBA00004245"/>
    </source>
</evidence>
<evidence type="ECO:0000313" key="9">
    <source>
        <dbReference type="EMBL" id="GJJ76960.1"/>
    </source>
</evidence>
<evidence type="ECO:0000256" key="4">
    <source>
        <dbReference type="ARBA" id="ARBA00023054"/>
    </source>
</evidence>
<evidence type="ECO:0000256" key="2">
    <source>
        <dbReference type="ARBA" id="ARBA00009423"/>
    </source>
</evidence>
<dbReference type="Pfam" id="PF05010">
    <property type="entry name" value="TACC_C"/>
    <property type="match status" value="1"/>
</dbReference>
<feature type="compositionally biased region" description="Low complexity" evidence="7">
    <location>
        <begin position="393"/>
        <end position="403"/>
    </location>
</feature>
<feature type="compositionally biased region" description="Polar residues" evidence="7">
    <location>
        <begin position="39"/>
        <end position="64"/>
    </location>
</feature>
<dbReference type="InterPro" id="IPR007707">
    <property type="entry name" value="TACC_C"/>
</dbReference>
<feature type="region of interest" description="Disordered" evidence="7">
    <location>
        <begin position="688"/>
        <end position="714"/>
    </location>
</feature>
<feature type="region of interest" description="Disordered" evidence="7">
    <location>
        <begin position="736"/>
        <end position="771"/>
    </location>
</feature>
<feature type="region of interest" description="Disordered" evidence="7">
    <location>
        <begin position="32"/>
        <end position="277"/>
    </location>
</feature>
<dbReference type="EMBL" id="BQFW01000013">
    <property type="protein sequence ID" value="GJJ76960.1"/>
    <property type="molecule type" value="Genomic_DNA"/>
</dbReference>
<feature type="compositionally biased region" description="Low complexity" evidence="7">
    <location>
        <begin position="248"/>
        <end position="259"/>
    </location>
</feature>
<comment type="caution">
    <text evidence="9">The sequence shown here is derived from an EMBL/GenBank/DDBJ whole genome shotgun (WGS) entry which is preliminary data.</text>
</comment>
<sequence length="1064" mass="116494">MDPEDSPELPPLKRGTYDLDAILAAAENAEFAIPPPPSKSSFNANPFASSVPSAFRSSFNTSNASTINISPYPSSSNENESPPAPPTKRAPVAPRKSTPPTSAGSRTRVSTLKSTLSRFSAPRKTDLESSAMENSADETDFHRDSTQAHDRTLSGDQAGASDTEYAPPSAFSGASPTPSNASARSRTMARSSPFIRGVSPALSSSHLDPLAHSPSRTTSPVNGSLMANDTGYSTPSTSRPTSRPPSRPTSRPTSRPSSRVSNGRYHSRQLSSESLVSFNAMVDKEDLEDEQRNHSSGQLSFVVSDPEHLRILEGEIEDPFSPSLSSIDPDTDAYLSSLMQQSSPLGSRKVTSRGHSPAFKTRRQRTAEGDDSFIDSTDDGFSDKELGSKFRTSRTSTRTPSSPLARAVTRGSPRDQDNMVVAALTNASTHLSLDQVLRDSRAVDVEPEPFMSGQDSNLHDADSYDKHFQDQDHDPLPTSRGSTGFSSPFNGGERPKIDEAVKVVLHSPVSQPGSPSVEDQDDFHDAEEAHYQTDTRRGEGYDYGKQEPADVEVDFVVQNVRVNDHPGANNYPSTTIHYSDDSDYDGDDLDVRSNLSATDVLVNEEIHLHESMDFHESHAQSFAEWMSSSAEISKLDISPPLSNAQGFQSLERTLAMAHASDLPTANGTSMLSSDLGEANVLTSSFTPAVSSPESAFGSTQSLSPTASKHSTLLEKRSNLMNGLISKAKERTLRGLEQDRSLADNDPSQLDKGSSLTETDPPQPVADTKGNEVGETLAPSVSFAGLDHVDNGEGSQEESQGGEDGSSLTVTGTKLGGDKKEGGLVRRPSGIMLSSRIRDSTNLDAPRYSIREMEDMKKNVRMDLRIEITNEIREEYERSAEQEAAIYQYEIEELKNSLEMEKNEKQQLKSVLDEFESSLADIAVSTSAEIQGMKDENKKLTESKQETEEAFILLKVRYDELRDLNVKHVENENILRKAVETLKQDFETSEARYEGVKAHADTRLVHASQEMEQARMMFENELAQVRAQMRQQEMHMRSLEQALESKTKENEDLIMFSEELISKLG</sequence>
<comment type="subcellular location">
    <subcellularLocation>
        <location evidence="1">Cytoplasm</location>
        <location evidence="1">Cytoskeleton</location>
    </subcellularLocation>
</comment>
<keyword evidence="5" id="KW-0206">Cytoskeleton</keyword>
<evidence type="ECO:0000313" key="10">
    <source>
        <dbReference type="Proteomes" id="UP000827284"/>
    </source>
</evidence>
<evidence type="ECO:0000256" key="3">
    <source>
        <dbReference type="ARBA" id="ARBA00022490"/>
    </source>
</evidence>
<keyword evidence="10" id="KW-1185">Reference proteome</keyword>
<proteinExistence type="inferred from homology"/>
<keyword evidence="4 6" id="KW-0175">Coiled coil</keyword>
<keyword evidence="3" id="KW-0963">Cytoplasm</keyword>
<dbReference type="AlphaFoldDB" id="A0A9P3M0H1"/>
<dbReference type="Gene3D" id="1.20.5.1700">
    <property type="match status" value="1"/>
</dbReference>
<accession>A0A9P3M0H1</accession>
<feature type="compositionally biased region" description="Basic and acidic residues" evidence="7">
    <location>
        <begin position="457"/>
        <end position="475"/>
    </location>
</feature>
<feature type="compositionally biased region" description="Polar residues" evidence="7">
    <location>
        <begin position="745"/>
        <end position="759"/>
    </location>
</feature>
<feature type="compositionally biased region" description="Polar residues" evidence="7">
    <location>
        <begin position="98"/>
        <end position="118"/>
    </location>
</feature>
<feature type="compositionally biased region" description="Polar residues" evidence="7">
    <location>
        <begin position="268"/>
        <end position="277"/>
    </location>
</feature>
<feature type="compositionally biased region" description="Acidic residues" evidence="7">
    <location>
        <begin position="369"/>
        <end position="380"/>
    </location>
</feature>
<feature type="region of interest" description="Disordered" evidence="7">
    <location>
        <begin position="784"/>
        <end position="825"/>
    </location>
</feature>
<evidence type="ECO:0000259" key="8">
    <source>
        <dbReference type="Pfam" id="PF05010"/>
    </source>
</evidence>
<organism evidence="9 10">
    <name type="scientific">Entomortierella parvispora</name>
    <dbReference type="NCBI Taxonomy" id="205924"/>
    <lineage>
        <taxon>Eukaryota</taxon>
        <taxon>Fungi</taxon>
        <taxon>Fungi incertae sedis</taxon>
        <taxon>Mucoromycota</taxon>
        <taxon>Mortierellomycotina</taxon>
        <taxon>Mortierellomycetes</taxon>
        <taxon>Mortierellales</taxon>
        <taxon>Mortierellaceae</taxon>
        <taxon>Entomortierella</taxon>
    </lineage>
</organism>
<feature type="compositionally biased region" description="Low complexity" evidence="7">
    <location>
        <begin position="179"/>
        <end position="192"/>
    </location>
</feature>
<dbReference type="OrthoDB" id="10255048at2759"/>
<feature type="coiled-coil region" evidence="6">
    <location>
        <begin position="1007"/>
        <end position="1048"/>
    </location>
</feature>
<feature type="region of interest" description="Disordered" evidence="7">
    <location>
        <begin position="439"/>
        <end position="494"/>
    </location>
</feature>
<comment type="similarity">
    <text evidence="2">Belongs to the TACC family.</text>
</comment>
<dbReference type="Proteomes" id="UP000827284">
    <property type="component" value="Unassembled WGS sequence"/>
</dbReference>
<feature type="compositionally biased region" description="Low complexity" evidence="7">
    <location>
        <begin position="65"/>
        <end position="81"/>
    </location>
</feature>
<reference evidence="9" key="2">
    <citation type="journal article" date="2022" name="Microbiol. Resour. Announc.">
        <title>Whole-Genome Sequence of Entomortierella parvispora E1425, a Mucoromycotan Fungus Associated with Burkholderiaceae-Related Endosymbiotic Bacteria.</title>
        <authorList>
            <person name="Herlambang A."/>
            <person name="Guo Y."/>
            <person name="Takashima Y."/>
            <person name="Narisawa K."/>
            <person name="Ohta H."/>
            <person name="Nishizawa T."/>
        </authorList>
    </citation>
    <scope>NUCLEOTIDE SEQUENCE</scope>
    <source>
        <strain evidence="9">E1425</strain>
    </source>
</reference>
<feature type="coiled-coil region" evidence="6">
    <location>
        <begin position="876"/>
        <end position="949"/>
    </location>
</feature>
<reference evidence="9" key="1">
    <citation type="submission" date="2021-11" db="EMBL/GenBank/DDBJ databases">
        <authorList>
            <person name="Herlambang A."/>
            <person name="Guo Y."/>
            <person name="Takashima Y."/>
            <person name="Nishizawa T."/>
        </authorList>
    </citation>
    <scope>NUCLEOTIDE SEQUENCE</scope>
    <source>
        <strain evidence="9">E1425</strain>
    </source>
</reference>